<proteinExistence type="inferred from homology"/>
<dbReference type="GO" id="GO:0016787">
    <property type="term" value="F:hydrolase activity"/>
    <property type="evidence" value="ECO:0007669"/>
    <property type="project" value="UniProtKB-KW"/>
</dbReference>
<accession>A0A6J4MHV4</accession>
<evidence type="ECO:0000259" key="5">
    <source>
        <dbReference type="Pfam" id="PF12867"/>
    </source>
</evidence>
<dbReference type="NCBIfam" id="NF009807">
    <property type="entry name" value="PRK13291.1"/>
    <property type="match status" value="1"/>
</dbReference>
<dbReference type="GO" id="GO:0046872">
    <property type="term" value="F:metal ion binding"/>
    <property type="evidence" value="ECO:0007669"/>
    <property type="project" value="UniProtKB-KW"/>
</dbReference>
<dbReference type="EMBL" id="CADCTW010000199">
    <property type="protein sequence ID" value="CAA9359829.1"/>
    <property type="molecule type" value="Genomic_DNA"/>
</dbReference>
<reference evidence="6" key="1">
    <citation type="submission" date="2020-02" db="EMBL/GenBank/DDBJ databases">
        <authorList>
            <person name="Meier V. D."/>
        </authorList>
    </citation>
    <scope>NUCLEOTIDE SEQUENCE</scope>
    <source>
        <strain evidence="6">AVDCRST_MAG68</strain>
    </source>
</reference>
<dbReference type="InterPro" id="IPR024775">
    <property type="entry name" value="DinB-like"/>
</dbReference>
<dbReference type="InterPro" id="IPR023774">
    <property type="entry name" value="Put_metal_dep_hydrolase_YfiT"/>
</dbReference>
<dbReference type="Pfam" id="PF12867">
    <property type="entry name" value="DinB_2"/>
    <property type="match status" value="1"/>
</dbReference>
<keyword evidence="3" id="KW-0378">Hydrolase</keyword>
<keyword evidence="4" id="KW-0862">Zinc</keyword>
<sequence>MQTADARYPIGRFRVEGEITPERRREWIAAIAATPARFRVAVDGLSPEQLDTPYREGGWTVRQLVHHLADSHMNAYIRVKLALTEEGPTVKTYDEALWAALPDSRITPPAVSLTILDALHARWVDLLGAVDEAQWRRTIRHPEWGEIPLEMVVAQYAWHGDHHVAHVTALRERMGW</sequence>
<gene>
    <name evidence="6" type="ORF">AVDCRST_MAG68-4322</name>
</gene>
<protein>
    <recommendedName>
        <fullName evidence="5">DinB-like domain-containing protein</fullName>
    </recommendedName>
</protein>
<feature type="domain" description="DinB-like" evidence="5">
    <location>
        <begin position="31"/>
        <end position="166"/>
    </location>
</feature>
<evidence type="ECO:0000256" key="3">
    <source>
        <dbReference type="ARBA" id="ARBA00022801"/>
    </source>
</evidence>
<dbReference type="AlphaFoldDB" id="A0A6J4MHV4"/>
<evidence type="ECO:0000256" key="1">
    <source>
        <dbReference type="ARBA" id="ARBA00022490"/>
    </source>
</evidence>
<evidence type="ECO:0000313" key="6">
    <source>
        <dbReference type="EMBL" id="CAA9359829.1"/>
    </source>
</evidence>
<evidence type="ECO:0000256" key="2">
    <source>
        <dbReference type="ARBA" id="ARBA00022723"/>
    </source>
</evidence>
<keyword evidence="1" id="KW-0963">Cytoplasm</keyword>
<keyword evidence="2" id="KW-0479">Metal-binding</keyword>
<dbReference type="SUPFAM" id="SSF109854">
    <property type="entry name" value="DinB/YfiT-like putative metalloenzymes"/>
    <property type="match status" value="1"/>
</dbReference>
<dbReference type="Gene3D" id="1.20.120.450">
    <property type="entry name" value="dinb family like domain"/>
    <property type="match status" value="1"/>
</dbReference>
<organism evidence="6">
    <name type="scientific">uncultured Gemmatimonadota bacterium</name>
    <dbReference type="NCBI Taxonomy" id="203437"/>
    <lineage>
        <taxon>Bacteria</taxon>
        <taxon>Pseudomonadati</taxon>
        <taxon>Gemmatimonadota</taxon>
        <taxon>environmental samples</taxon>
    </lineage>
</organism>
<evidence type="ECO:0000256" key="4">
    <source>
        <dbReference type="ARBA" id="ARBA00022833"/>
    </source>
</evidence>
<name>A0A6J4MHV4_9BACT</name>
<dbReference type="HAMAP" id="MF_01256">
    <property type="entry name" value="YfiT_hydrol"/>
    <property type="match status" value="1"/>
</dbReference>
<dbReference type="InterPro" id="IPR034660">
    <property type="entry name" value="DinB/YfiT-like"/>
</dbReference>